<dbReference type="InterPro" id="IPR019734">
    <property type="entry name" value="TPR_rpt"/>
</dbReference>
<dbReference type="InterPro" id="IPR011990">
    <property type="entry name" value="TPR-like_helical_dom_sf"/>
</dbReference>
<dbReference type="Proteomes" id="UP000294546">
    <property type="component" value="Unassembled WGS sequence"/>
</dbReference>
<comment type="caution">
    <text evidence="3">The sequence shown here is derived from an EMBL/GenBank/DDBJ whole genome shotgun (WGS) entry which is preliminary data.</text>
</comment>
<evidence type="ECO:0000256" key="1">
    <source>
        <dbReference type="PROSITE-ProRule" id="PRU00339"/>
    </source>
</evidence>
<evidence type="ECO:0000256" key="2">
    <source>
        <dbReference type="SAM" id="SignalP"/>
    </source>
</evidence>
<accession>A0A4R1GA95</accession>
<evidence type="ECO:0000313" key="3">
    <source>
        <dbReference type="EMBL" id="TCK03621.1"/>
    </source>
</evidence>
<dbReference type="PROSITE" id="PS50005">
    <property type="entry name" value="TPR"/>
    <property type="match status" value="1"/>
</dbReference>
<dbReference type="Gene3D" id="1.25.40.10">
    <property type="entry name" value="Tetratricopeptide repeat domain"/>
    <property type="match status" value="1"/>
</dbReference>
<feature type="signal peptide" evidence="2">
    <location>
        <begin position="1"/>
        <end position="27"/>
    </location>
</feature>
<evidence type="ECO:0000313" key="4">
    <source>
        <dbReference type="Proteomes" id="UP000294546"/>
    </source>
</evidence>
<evidence type="ECO:0008006" key="5">
    <source>
        <dbReference type="Google" id="ProtNLM"/>
    </source>
</evidence>
<dbReference type="AlphaFoldDB" id="A0A4R1GA95"/>
<reference evidence="3 4" key="1">
    <citation type="submission" date="2019-03" db="EMBL/GenBank/DDBJ databases">
        <title>Genomic Encyclopedia of Archaeal and Bacterial Type Strains, Phase II (KMG-II): from individual species to whole genera.</title>
        <authorList>
            <person name="Goeker M."/>
        </authorList>
    </citation>
    <scope>NUCLEOTIDE SEQUENCE [LARGE SCALE GENOMIC DNA]</scope>
    <source>
        <strain evidence="3 4">DSM 27697</strain>
    </source>
</reference>
<sequence length="147" mass="16684">MRLILIPILITLLAGCASSGTDLSAKAAEGQTLTETWKAADIAYQQKEWEKSFQLYKQISTQMEDANVEFRMGVSAFRLHYINQAEASFERTLVINPSHRKALFNLAIINMSRGYAFLNEYTKNLPEDERSSEILDVLSILEKFSSQ</sequence>
<keyword evidence="1" id="KW-0802">TPR repeat</keyword>
<dbReference type="PROSITE" id="PS51257">
    <property type="entry name" value="PROKAR_LIPOPROTEIN"/>
    <property type="match status" value="1"/>
</dbReference>
<protein>
    <recommendedName>
        <fullName evidence="5">Tetratricopeptide repeat protein</fullName>
    </recommendedName>
</protein>
<feature type="chain" id="PRO_5020656983" description="Tetratricopeptide repeat protein" evidence="2">
    <location>
        <begin position="28"/>
        <end position="147"/>
    </location>
</feature>
<keyword evidence="2" id="KW-0732">Signal</keyword>
<name>A0A4R1GA95_9GAMM</name>
<gene>
    <name evidence="3" type="ORF">CLV83_3895</name>
</gene>
<dbReference type="OrthoDB" id="9807628at2"/>
<organism evidence="3 4">
    <name type="scientific">Marinobacterium mangrovicola</name>
    <dbReference type="NCBI Taxonomy" id="1476959"/>
    <lineage>
        <taxon>Bacteria</taxon>
        <taxon>Pseudomonadati</taxon>
        <taxon>Pseudomonadota</taxon>
        <taxon>Gammaproteobacteria</taxon>
        <taxon>Oceanospirillales</taxon>
        <taxon>Oceanospirillaceae</taxon>
        <taxon>Marinobacterium</taxon>
    </lineage>
</organism>
<dbReference type="SUPFAM" id="SSF48452">
    <property type="entry name" value="TPR-like"/>
    <property type="match status" value="1"/>
</dbReference>
<keyword evidence="4" id="KW-1185">Reference proteome</keyword>
<dbReference type="EMBL" id="SMFU01000012">
    <property type="protein sequence ID" value="TCK03621.1"/>
    <property type="molecule type" value="Genomic_DNA"/>
</dbReference>
<feature type="repeat" description="TPR" evidence="1">
    <location>
        <begin position="66"/>
        <end position="99"/>
    </location>
</feature>
<proteinExistence type="predicted"/>
<dbReference type="RefSeq" id="WP_132296460.1">
    <property type="nucleotide sequence ID" value="NZ_SMFU01000012.1"/>
</dbReference>